<accession>A0A212CKJ4</accession>
<feature type="non-terminal residue" evidence="3">
    <location>
        <position position="1"/>
    </location>
</feature>
<dbReference type="Pfam" id="PF00168">
    <property type="entry name" value="C2"/>
    <property type="match status" value="1"/>
</dbReference>
<dbReference type="GO" id="GO:0005789">
    <property type="term" value="C:endoplasmic reticulum membrane"/>
    <property type="evidence" value="ECO:0007669"/>
    <property type="project" value="TreeGrafter"/>
</dbReference>
<dbReference type="AlphaFoldDB" id="A0A212CKJ4"/>
<evidence type="ECO:0000313" key="3">
    <source>
        <dbReference type="EMBL" id="OWK06364.1"/>
    </source>
</evidence>
<dbReference type="SUPFAM" id="SSF49562">
    <property type="entry name" value="C2 domain (Calcium/lipid-binding domain, CaLB)"/>
    <property type="match status" value="1"/>
</dbReference>
<evidence type="ECO:0000313" key="4">
    <source>
        <dbReference type="Proteomes" id="UP000242450"/>
    </source>
</evidence>
<gene>
    <name evidence="3" type="ORF">Celaphus_00012461</name>
</gene>
<dbReference type="PANTHER" id="PTHR45761">
    <property type="entry name" value="EXTENDED SYNAPTOTAGMIN-LIKE PROTEIN 2, ISOFORM C"/>
    <property type="match status" value="1"/>
</dbReference>
<dbReference type="OrthoDB" id="1029639at2759"/>
<dbReference type="InterPro" id="IPR000008">
    <property type="entry name" value="C2_dom"/>
</dbReference>
<evidence type="ECO:0000256" key="1">
    <source>
        <dbReference type="SAM" id="MobiDB-lite"/>
    </source>
</evidence>
<keyword evidence="4" id="KW-1185">Reference proteome</keyword>
<sequence length="350" mass="38600">RGEQQLGDVRPRSGAVGGGASWAFCWRHRRQQEGVLRIHFIEAQDLQGKDTYLKGLVKGKSDPYGVIRVGNQIFQSKVIKENLSPKWNEVYEVRGWVRCIFPQALLPLLWFALDEVPRGKLHLKLEWLTLMPDASNLEQVLTDIRADKDQANDGLSSSLLILYLDSARNLPVRDEQHQCSLGNLRIPLSQLLAREDMTLNQRFQLSNSGPNSSLKMKLALRVLHLEKQERPPDHQHSAQVKRPSVSKEGRKVSVRPQMSASPGSGDSGTAPSTPVAGSGERPGVEERGPPAEAGLQGPRDLGRSSSSLQAGPAGSPSHVSVKEPTPSIASDISLPIATQELRQRLRQLEK</sequence>
<dbReference type="Gene3D" id="2.60.40.150">
    <property type="entry name" value="C2 domain"/>
    <property type="match status" value="3"/>
</dbReference>
<comment type="caution">
    <text evidence="3">The sequence shown here is derived from an EMBL/GenBank/DDBJ whole genome shotgun (WGS) entry which is preliminary data.</text>
</comment>
<dbReference type="GO" id="GO:0008429">
    <property type="term" value="F:phosphatidylethanolamine binding"/>
    <property type="evidence" value="ECO:0007669"/>
    <property type="project" value="TreeGrafter"/>
</dbReference>
<dbReference type="GO" id="GO:0005509">
    <property type="term" value="F:calcium ion binding"/>
    <property type="evidence" value="ECO:0007669"/>
    <property type="project" value="TreeGrafter"/>
</dbReference>
<dbReference type="InterPro" id="IPR051634">
    <property type="entry name" value="Extended_Synaptotagmin"/>
</dbReference>
<feature type="compositionally biased region" description="Polar residues" evidence="1">
    <location>
        <begin position="256"/>
        <end position="272"/>
    </location>
</feature>
<organism evidence="3 4">
    <name type="scientific">Cervus elaphus hippelaphus</name>
    <name type="common">European red deer</name>
    <dbReference type="NCBI Taxonomy" id="46360"/>
    <lineage>
        <taxon>Eukaryota</taxon>
        <taxon>Metazoa</taxon>
        <taxon>Chordata</taxon>
        <taxon>Craniata</taxon>
        <taxon>Vertebrata</taxon>
        <taxon>Euteleostomi</taxon>
        <taxon>Mammalia</taxon>
        <taxon>Eutheria</taxon>
        <taxon>Laurasiatheria</taxon>
        <taxon>Artiodactyla</taxon>
        <taxon>Ruminantia</taxon>
        <taxon>Pecora</taxon>
        <taxon>Cervidae</taxon>
        <taxon>Cervinae</taxon>
        <taxon>Cervus</taxon>
    </lineage>
</organism>
<protein>
    <recommendedName>
        <fullName evidence="2">C2 domain-containing protein</fullName>
    </recommendedName>
</protein>
<dbReference type="GO" id="GO:0031210">
    <property type="term" value="F:phosphatidylcholine binding"/>
    <property type="evidence" value="ECO:0007669"/>
    <property type="project" value="TreeGrafter"/>
</dbReference>
<name>A0A212CKJ4_CEREH</name>
<dbReference type="Proteomes" id="UP000242450">
    <property type="component" value="Chromosome 18"/>
</dbReference>
<dbReference type="InterPro" id="IPR035892">
    <property type="entry name" value="C2_domain_sf"/>
</dbReference>
<dbReference type="PROSITE" id="PS50004">
    <property type="entry name" value="C2"/>
    <property type="match status" value="1"/>
</dbReference>
<feature type="domain" description="C2" evidence="2">
    <location>
        <begin position="17"/>
        <end position="150"/>
    </location>
</feature>
<feature type="region of interest" description="Disordered" evidence="1">
    <location>
        <begin position="228"/>
        <end position="337"/>
    </location>
</feature>
<dbReference type="EMBL" id="MKHE01000018">
    <property type="protein sequence ID" value="OWK06364.1"/>
    <property type="molecule type" value="Genomic_DNA"/>
</dbReference>
<reference evidence="3 4" key="1">
    <citation type="journal article" date="2018" name="Mol. Genet. Genomics">
        <title>The red deer Cervus elaphus genome CerEla1.0: sequencing, annotating, genes, and chromosomes.</title>
        <authorList>
            <person name="Bana N.A."/>
            <person name="Nyiri A."/>
            <person name="Nagy J."/>
            <person name="Frank K."/>
            <person name="Nagy T."/>
            <person name="Steger V."/>
            <person name="Schiller M."/>
            <person name="Lakatos P."/>
            <person name="Sugar L."/>
            <person name="Horn P."/>
            <person name="Barta E."/>
            <person name="Orosz L."/>
        </authorList>
    </citation>
    <scope>NUCLEOTIDE SEQUENCE [LARGE SCALE GENOMIC DNA]</scope>
    <source>
        <strain evidence="3">Hungarian</strain>
    </source>
</reference>
<evidence type="ECO:0000259" key="2">
    <source>
        <dbReference type="PROSITE" id="PS50004"/>
    </source>
</evidence>
<dbReference type="PANTHER" id="PTHR45761:SF2">
    <property type="entry name" value="EXTENDED SYNAPTOTAGMIN-2"/>
    <property type="match status" value="1"/>
</dbReference>
<proteinExistence type="predicted"/>
<dbReference type="GO" id="GO:0035091">
    <property type="term" value="F:phosphatidylinositol binding"/>
    <property type="evidence" value="ECO:0007669"/>
    <property type="project" value="TreeGrafter"/>
</dbReference>
<dbReference type="GO" id="GO:0005544">
    <property type="term" value="F:calcium-dependent phospholipid binding"/>
    <property type="evidence" value="ECO:0007669"/>
    <property type="project" value="TreeGrafter"/>
</dbReference>